<evidence type="ECO:0000259" key="3">
    <source>
        <dbReference type="PROSITE" id="PS51186"/>
    </source>
</evidence>
<dbReference type="InterPro" id="IPR000182">
    <property type="entry name" value="GNAT_dom"/>
</dbReference>
<dbReference type="InterPro" id="IPR016181">
    <property type="entry name" value="Acyl_CoA_acyltransferase"/>
</dbReference>
<dbReference type="CDD" id="cd04301">
    <property type="entry name" value="NAT_SF"/>
    <property type="match status" value="1"/>
</dbReference>
<accession>A0AAP9DDG7</accession>
<evidence type="ECO:0000313" key="5">
    <source>
        <dbReference type="Proteomes" id="UP000317812"/>
    </source>
</evidence>
<sequence>MTTPVFRQATPADVDRCYDIEITSYEGDEAATREKIATRINRYPEGFLCIELEGNVIGFINAGCAGEVVMSDEAFKELVGHDPDAPNAVIMSVVVHPDFQGKGYSSLLMREFVSRMKAMHKKTIHLMCKDRHVDLYAHFGYRYIKPSASDHGGMAWHEMMMTL</sequence>
<dbReference type="GO" id="GO:0008080">
    <property type="term" value="F:N-acetyltransferase activity"/>
    <property type="evidence" value="ECO:0007669"/>
    <property type="project" value="UniProtKB-ARBA"/>
</dbReference>
<keyword evidence="1" id="KW-0808">Transferase</keyword>
<evidence type="ECO:0000313" key="4">
    <source>
        <dbReference type="EMBL" id="QDK20769.1"/>
    </source>
</evidence>
<dbReference type="AlphaFoldDB" id="A0AAP9DDG7"/>
<keyword evidence="2" id="KW-0012">Acyltransferase</keyword>
<dbReference type="RefSeq" id="WP_142489644.1">
    <property type="nucleotide sequence ID" value="NZ_CP035382.1"/>
</dbReference>
<dbReference type="Pfam" id="PF00583">
    <property type="entry name" value="Acetyltransf_1"/>
    <property type="match status" value="1"/>
</dbReference>
<protein>
    <submittedName>
        <fullName evidence="4">GNAT family N-acetyltransferase</fullName>
    </submittedName>
</protein>
<reference evidence="4 5" key="1">
    <citation type="submission" date="2019-01" db="EMBL/GenBank/DDBJ databases">
        <title>Florfenicol resistance in Enterobacteriaceae and whole-genome sequence analysis of florfenicol-resistant Leclercia adecarboxylata strain R25.</title>
        <authorList>
            <person name="Bao Q."/>
            <person name="Ying Y."/>
        </authorList>
    </citation>
    <scope>NUCLEOTIDE SEQUENCE [LARGE SCALE GENOMIC DNA]</scope>
    <source>
        <strain evidence="4 5">R25</strain>
    </source>
</reference>
<dbReference type="SUPFAM" id="SSF55729">
    <property type="entry name" value="Acyl-CoA N-acyltransferases (Nat)"/>
    <property type="match status" value="1"/>
</dbReference>
<dbReference type="PANTHER" id="PTHR10908:SF0">
    <property type="entry name" value="SEROTONIN N-ACETYLTRANSFERASE"/>
    <property type="match status" value="1"/>
</dbReference>
<evidence type="ECO:0000256" key="1">
    <source>
        <dbReference type="ARBA" id="ARBA00022679"/>
    </source>
</evidence>
<feature type="domain" description="N-acetyltransferase" evidence="3">
    <location>
        <begin position="4"/>
        <end position="163"/>
    </location>
</feature>
<dbReference type="InterPro" id="IPR051635">
    <property type="entry name" value="SNAT-like"/>
</dbReference>
<dbReference type="PANTHER" id="PTHR10908">
    <property type="entry name" value="SEROTONIN N-ACETYLTRANSFERASE"/>
    <property type="match status" value="1"/>
</dbReference>
<dbReference type="Gene3D" id="3.40.630.30">
    <property type="match status" value="1"/>
</dbReference>
<gene>
    <name evidence="4" type="ORF">ES815_21630</name>
</gene>
<evidence type="ECO:0000256" key="2">
    <source>
        <dbReference type="ARBA" id="ARBA00023315"/>
    </source>
</evidence>
<dbReference type="Proteomes" id="UP000317812">
    <property type="component" value="Chromosome"/>
</dbReference>
<proteinExistence type="predicted"/>
<organism evidence="4 5">
    <name type="scientific">Leclercia adecarboxylata</name>
    <dbReference type="NCBI Taxonomy" id="83655"/>
    <lineage>
        <taxon>Bacteria</taxon>
        <taxon>Pseudomonadati</taxon>
        <taxon>Pseudomonadota</taxon>
        <taxon>Gammaproteobacteria</taxon>
        <taxon>Enterobacterales</taxon>
        <taxon>Enterobacteriaceae</taxon>
        <taxon>Leclercia</taxon>
    </lineage>
</organism>
<dbReference type="PROSITE" id="PS51186">
    <property type="entry name" value="GNAT"/>
    <property type="match status" value="1"/>
</dbReference>
<name>A0AAP9DDG7_9ENTR</name>
<dbReference type="EMBL" id="CP035382">
    <property type="protein sequence ID" value="QDK20769.1"/>
    <property type="molecule type" value="Genomic_DNA"/>
</dbReference>